<dbReference type="InterPro" id="IPR002123">
    <property type="entry name" value="Plipid/glycerol_acylTrfase"/>
</dbReference>
<evidence type="ECO:0000313" key="5">
    <source>
        <dbReference type="EMBL" id="RRD01699.1"/>
    </source>
</evidence>
<evidence type="ECO:0000313" key="6">
    <source>
        <dbReference type="Proteomes" id="UP000267535"/>
    </source>
</evidence>
<dbReference type="GO" id="GO:0071766">
    <property type="term" value="P:Actinobacterium-type cell wall biogenesis"/>
    <property type="evidence" value="ECO:0007669"/>
    <property type="project" value="UniProtKB-ARBA"/>
</dbReference>
<dbReference type="PANTHER" id="PTHR22754:SF32">
    <property type="entry name" value="DISCO-INTERACTING PROTEIN 2"/>
    <property type="match status" value="1"/>
</dbReference>
<dbReference type="GO" id="GO:0016874">
    <property type="term" value="F:ligase activity"/>
    <property type="evidence" value="ECO:0007669"/>
    <property type="project" value="UniProtKB-KW"/>
</dbReference>
<dbReference type="SUPFAM" id="SSF56801">
    <property type="entry name" value="Acetyl-CoA synthetase-like"/>
    <property type="match status" value="1"/>
</dbReference>
<comment type="similarity">
    <text evidence="1">Belongs to the ATP-dependent AMP-binding enzyme family.</text>
</comment>
<dbReference type="InterPro" id="IPR000873">
    <property type="entry name" value="AMP-dep_synth/lig_dom"/>
</dbReference>
<dbReference type="GO" id="GO:0005886">
    <property type="term" value="C:plasma membrane"/>
    <property type="evidence" value="ECO:0007669"/>
    <property type="project" value="TreeGrafter"/>
</dbReference>
<evidence type="ECO:0000256" key="3">
    <source>
        <dbReference type="SAM" id="Phobius"/>
    </source>
</evidence>
<dbReference type="InterPro" id="IPR045851">
    <property type="entry name" value="AMP-bd_C_sf"/>
</dbReference>
<dbReference type="AlphaFoldDB" id="A0A3P1SX63"/>
<dbReference type="EMBL" id="RQXV01000001">
    <property type="protein sequence ID" value="RRD01699.1"/>
    <property type="molecule type" value="Genomic_DNA"/>
</dbReference>
<dbReference type="InterPro" id="IPR036736">
    <property type="entry name" value="ACP-like_sf"/>
</dbReference>
<keyword evidence="5" id="KW-0808">Transferase</keyword>
<evidence type="ECO:0000256" key="1">
    <source>
        <dbReference type="ARBA" id="ARBA00006432"/>
    </source>
</evidence>
<dbReference type="Gene3D" id="1.10.1200.10">
    <property type="entry name" value="ACP-like"/>
    <property type="match status" value="1"/>
</dbReference>
<keyword evidence="6" id="KW-1185">Reference proteome</keyword>
<dbReference type="InterPro" id="IPR042099">
    <property type="entry name" value="ANL_N_sf"/>
</dbReference>
<dbReference type="Gene3D" id="3.40.50.12780">
    <property type="entry name" value="N-terminal domain of ligase-like"/>
    <property type="match status" value="1"/>
</dbReference>
<keyword evidence="5" id="KW-0012">Acyltransferase</keyword>
<dbReference type="GO" id="GO:0016746">
    <property type="term" value="F:acyltransferase activity"/>
    <property type="evidence" value="ECO:0007669"/>
    <property type="project" value="UniProtKB-KW"/>
</dbReference>
<keyword evidence="3" id="KW-0812">Transmembrane</keyword>
<dbReference type="PROSITE" id="PS50075">
    <property type="entry name" value="CARRIER"/>
    <property type="match status" value="1"/>
</dbReference>
<name>A0A3P1SX63_9GAMM</name>
<dbReference type="Pfam" id="PF00501">
    <property type="entry name" value="AMP-binding"/>
    <property type="match status" value="1"/>
</dbReference>
<feature type="domain" description="Carrier" evidence="4">
    <location>
        <begin position="11"/>
        <end position="91"/>
    </location>
</feature>
<dbReference type="RefSeq" id="WP_124924772.1">
    <property type="nucleotide sequence ID" value="NZ_BMOH01000001.1"/>
</dbReference>
<dbReference type="Pfam" id="PF00550">
    <property type="entry name" value="PP-binding"/>
    <property type="match status" value="1"/>
</dbReference>
<dbReference type="InterPro" id="IPR040097">
    <property type="entry name" value="FAAL/FAAC"/>
</dbReference>
<gene>
    <name evidence="5" type="ORF">EHS89_03860</name>
</gene>
<proteinExistence type="inferred from homology"/>
<dbReference type="SUPFAM" id="SSF47336">
    <property type="entry name" value="ACP-like"/>
    <property type="match status" value="1"/>
</dbReference>
<accession>A0A3P1SX63</accession>
<evidence type="ECO:0000256" key="2">
    <source>
        <dbReference type="ARBA" id="ARBA00022598"/>
    </source>
</evidence>
<dbReference type="CDD" id="cd05931">
    <property type="entry name" value="FAAL"/>
    <property type="match status" value="1"/>
</dbReference>
<dbReference type="InterPro" id="IPR020845">
    <property type="entry name" value="AMP-binding_CS"/>
</dbReference>
<comment type="caution">
    <text evidence="5">The sequence shown here is derived from an EMBL/GenBank/DDBJ whole genome shotgun (WGS) entry which is preliminary data.</text>
</comment>
<dbReference type="GO" id="GO:0006633">
    <property type="term" value="P:fatty acid biosynthetic process"/>
    <property type="evidence" value="ECO:0007669"/>
    <property type="project" value="TreeGrafter"/>
</dbReference>
<dbReference type="Proteomes" id="UP000267535">
    <property type="component" value="Unassembled WGS sequence"/>
</dbReference>
<dbReference type="OrthoDB" id="9757559at2"/>
<dbReference type="PANTHER" id="PTHR22754">
    <property type="entry name" value="DISCO-INTERACTING PROTEIN 2 DIP2 -RELATED"/>
    <property type="match status" value="1"/>
</dbReference>
<dbReference type="Pfam" id="PF01553">
    <property type="entry name" value="Acyltransferase"/>
    <property type="match status" value="1"/>
</dbReference>
<dbReference type="GO" id="GO:0070566">
    <property type="term" value="F:adenylyltransferase activity"/>
    <property type="evidence" value="ECO:0007669"/>
    <property type="project" value="TreeGrafter"/>
</dbReference>
<keyword evidence="3" id="KW-1133">Transmembrane helix</keyword>
<dbReference type="Gene3D" id="3.30.300.30">
    <property type="match status" value="1"/>
</dbReference>
<dbReference type="SMART" id="SM00563">
    <property type="entry name" value="PlsC"/>
    <property type="match status" value="1"/>
</dbReference>
<dbReference type="InterPro" id="IPR009081">
    <property type="entry name" value="PP-bd_ACP"/>
</dbReference>
<dbReference type="PROSITE" id="PS00455">
    <property type="entry name" value="AMP_BINDING"/>
    <property type="match status" value="1"/>
</dbReference>
<keyword evidence="2" id="KW-0436">Ligase</keyword>
<feature type="transmembrane region" description="Helical" evidence="3">
    <location>
        <begin position="712"/>
        <end position="738"/>
    </location>
</feature>
<keyword evidence="3" id="KW-0472">Membrane</keyword>
<protein>
    <submittedName>
        <fullName evidence="5">Acyl-phosphate glycerol 3-phosphate acyltransferase</fullName>
    </submittedName>
</protein>
<organism evidence="5 6">
    <name type="scientific">Amphritea balenae</name>
    <dbReference type="NCBI Taxonomy" id="452629"/>
    <lineage>
        <taxon>Bacteria</taxon>
        <taxon>Pseudomonadati</taxon>
        <taxon>Pseudomonadota</taxon>
        <taxon>Gammaproteobacteria</taxon>
        <taxon>Oceanospirillales</taxon>
        <taxon>Oceanospirillaceae</taxon>
        <taxon>Amphritea</taxon>
    </lineage>
</organism>
<sequence length="951" mass="105926">MKDNSDRTTQAVATQILHKVKQVAHELHPQQRFSAELNLDSSLDRDFAFDSLGRVELLLRLERTFDVALSDALLNTAETPRDLLRAVLGGQRRISGSVLPEIESVDAVLKEACIVPEQAETLTDVLEWHLQNHSDRTHIKLYDPDGAGNTISFSQLKAGAIRVAAGLQKLDLQPQEPVVLMLPTCEDYFYCFFGVLYAGGIPCPIYPPGRVSQIEEHLNRHVSIVQNAGAGIMLTLAEALPFAGLLRSRVSSLRHLVTAEQVQTDYENLVLPKLHAEDIAFLQYTSGSTGTPKGVVLSHANLLANVRAMGEVVQASSSDVFVSWLPLYHDMGLIGAWFGSLYHAAQLVIMSPLSFIARPQRWLEAIHRFRGTLSASPNFGFEHCVRLIDDETRQQLDLSSWRCAFNGAEPVSPQTLSRFCDKFTSCGFNPVAMMPVYGLAENTVGLAFPPLQRGAIISLINRDRFNRSGWAESCSAEDKDTLEVVACGRALPRHQLRIVDSTDRELPDRQEGRIQFKGPSSTSGYYRNPEQTSTLFHGDWLETGDLGYILEGELYVTGRQKDLIILAGRNIHPSELETAVGNMEGIRKGCVVAFGSRSIERGTERLVLVAETRQKNEARLAGLSTEVNRLAVDLLGQPVDEVLLVAPNRILKTSSGKVRRSACKALYEEGNFQGAPENRWLQWLRIGWGEFKGRLLRFWQRSLDYAFACYCWGLYGLLLCLIIPPFLLLPGIGLRWWIIRQGVRLLGLLTGTSVRLEGAEHLPPPGEACVFVCNHSSYLDGYALVGFLPRCVRFVAKGELKRKKLIAFLLRKINIEFVERFDPDKGSADSARLTQQARTHAPLFFFPEGTFTRVPGLRSFHLGAFTTACQQQLPVVPMAIRGTRTMLRAESWFPRRGRIIISIGEPIPSHVVKGDSLWQQALALRDHARAEVLMLSGEADLNTETGFERAE</sequence>
<evidence type="ECO:0000259" key="4">
    <source>
        <dbReference type="PROSITE" id="PS50075"/>
    </source>
</evidence>
<dbReference type="SUPFAM" id="SSF69593">
    <property type="entry name" value="Glycerol-3-phosphate (1)-acyltransferase"/>
    <property type="match status" value="1"/>
</dbReference>
<dbReference type="CDD" id="cd07989">
    <property type="entry name" value="LPLAT_AGPAT-like"/>
    <property type="match status" value="1"/>
</dbReference>
<dbReference type="FunFam" id="3.40.50.12780:FF:000013">
    <property type="entry name" value="Long-chain-fatty-acid--AMP ligase FadD32"/>
    <property type="match status" value="1"/>
</dbReference>
<reference evidence="5 6" key="1">
    <citation type="submission" date="2018-11" db="EMBL/GenBank/DDBJ databases">
        <title>The draft genome sequence of Amphritea balenae JAMM 1525T.</title>
        <authorList>
            <person name="Fang Z."/>
            <person name="Zhang Y."/>
            <person name="Han X."/>
        </authorList>
    </citation>
    <scope>NUCLEOTIDE SEQUENCE [LARGE SCALE GENOMIC DNA]</scope>
    <source>
        <strain evidence="5 6">JAMM 1525</strain>
    </source>
</reference>